<feature type="domain" description="Peptidase S1" evidence="3">
    <location>
        <begin position="1"/>
        <end position="68"/>
    </location>
</feature>
<dbReference type="PANTHER" id="PTHR24276">
    <property type="entry name" value="POLYSERASE-RELATED"/>
    <property type="match status" value="1"/>
</dbReference>
<dbReference type="AlphaFoldDB" id="A0A9Q0D3W1"/>
<dbReference type="PROSITE" id="PS50240">
    <property type="entry name" value="TRYPSIN_DOM"/>
    <property type="match status" value="1"/>
</dbReference>
<comment type="caution">
    <text evidence="4">The sequence shown here is derived from an EMBL/GenBank/DDBJ whole genome shotgun (WGS) entry which is preliminary data.</text>
</comment>
<dbReference type="InterPro" id="IPR043504">
    <property type="entry name" value="Peptidase_S1_PA_chymotrypsin"/>
</dbReference>
<dbReference type="Pfam" id="PF00089">
    <property type="entry name" value="Trypsin"/>
    <property type="match status" value="1"/>
</dbReference>
<evidence type="ECO:0000259" key="3">
    <source>
        <dbReference type="PROSITE" id="PS50240"/>
    </source>
</evidence>
<dbReference type="InterPro" id="IPR033116">
    <property type="entry name" value="TRYPSIN_SER"/>
</dbReference>
<feature type="region of interest" description="Disordered" evidence="2">
    <location>
        <begin position="1"/>
        <end position="20"/>
    </location>
</feature>
<dbReference type="InterPro" id="IPR009003">
    <property type="entry name" value="Peptidase_S1_PA"/>
</dbReference>
<sequence length="74" mass="7955">MVCAGVQGKGPDENNPDTCKGDSGGPLVCNDVQVGITAFGHGCGIRKKPGVYTFLSNDHLVWINKTMMKEKELF</sequence>
<keyword evidence="1" id="KW-1015">Disulfide bond</keyword>
<name>A0A9Q0D3W1_9TELE</name>
<dbReference type="PANTHER" id="PTHR24276:SF98">
    <property type="entry name" value="FI18310P1-RELATED"/>
    <property type="match status" value="1"/>
</dbReference>
<dbReference type="EMBL" id="JANIIK010002977">
    <property type="protein sequence ID" value="KAJ3581339.1"/>
    <property type="molecule type" value="Genomic_DNA"/>
</dbReference>
<dbReference type="OrthoDB" id="6755574at2759"/>
<evidence type="ECO:0000256" key="2">
    <source>
        <dbReference type="SAM" id="MobiDB-lite"/>
    </source>
</evidence>
<dbReference type="Gene3D" id="2.40.10.10">
    <property type="entry name" value="Trypsin-like serine proteases"/>
    <property type="match status" value="1"/>
</dbReference>
<dbReference type="Proteomes" id="UP001148018">
    <property type="component" value="Unassembled WGS sequence"/>
</dbReference>
<gene>
    <name evidence="4" type="ORF">NHX12_016757</name>
</gene>
<reference evidence="4" key="1">
    <citation type="submission" date="2022-07" db="EMBL/GenBank/DDBJ databases">
        <title>Chromosome-level genome of Muraenolepis orangiensis.</title>
        <authorList>
            <person name="Kim J."/>
        </authorList>
    </citation>
    <scope>NUCLEOTIDE SEQUENCE</scope>
    <source>
        <strain evidence="4">KU_S4_2022</strain>
        <tissue evidence="4">Muscle</tissue>
    </source>
</reference>
<evidence type="ECO:0000313" key="4">
    <source>
        <dbReference type="EMBL" id="KAJ3581339.1"/>
    </source>
</evidence>
<dbReference type="SUPFAM" id="SSF50494">
    <property type="entry name" value="Trypsin-like serine proteases"/>
    <property type="match status" value="1"/>
</dbReference>
<protein>
    <recommendedName>
        <fullName evidence="3">Peptidase S1 domain-containing protein</fullName>
    </recommendedName>
</protein>
<keyword evidence="5" id="KW-1185">Reference proteome</keyword>
<dbReference type="InterPro" id="IPR001254">
    <property type="entry name" value="Trypsin_dom"/>
</dbReference>
<dbReference type="GO" id="GO:0004252">
    <property type="term" value="F:serine-type endopeptidase activity"/>
    <property type="evidence" value="ECO:0007669"/>
    <property type="project" value="InterPro"/>
</dbReference>
<accession>A0A9Q0D3W1</accession>
<proteinExistence type="predicted"/>
<evidence type="ECO:0000256" key="1">
    <source>
        <dbReference type="ARBA" id="ARBA00023157"/>
    </source>
</evidence>
<dbReference type="InterPro" id="IPR050430">
    <property type="entry name" value="Peptidase_S1"/>
</dbReference>
<dbReference type="PROSITE" id="PS00135">
    <property type="entry name" value="TRYPSIN_SER"/>
    <property type="match status" value="1"/>
</dbReference>
<dbReference type="GO" id="GO:0006508">
    <property type="term" value="P:proteolysis"/>
    <property type="evidence" value="ECO:0007669"/>
    <property type="project" value="InterPro"/>
</dbReference>
<organism evidence="4 5">
    <name type="scientific">Muraenolepis orangiensis</name>
    <name type="common">Patagonian moray cod</name>
    <dbReference type="NCBI Taxonomy" id="630683"/>
    <lineage>
        <taxon>Eukaryota</taxon>
        <taxon>Metazoa</taxon>
        <taxon>Chordata</taxon>
        <taxon>Craniata</taxon>
        <taxon>Vertebrata</taxon>
        <taxon>Euteleostomi</taxon>
        <taxon>Actinopterygii</taxon>
        <taxon>Neopterygii</taxon>
        <taxon>Teleostei</taxon>
        <taxon>Neoteleostei</taxon>
        <taxon>Acanthomorphata</taxon>
        <taxon>Zeiogadaria</taxon>
        <taxon>Gadariae</taxon>
        <taxon>Gadiformes</taxon>
        <taxon>Muraenolepidoidei</taxon>
        <taxon>Muraenolepididae</taxon>
        <taxon>Muraenolepis</taxon>
    </lineage>
</organism>
<evidence type="ECO:0000313" key="5">
    <source>
        <dbReference type="Proteomes" id="UP001148018"/>
    </source>
</evidence>